<dbReference type="RefSeq" id="WP_096335052.1">
    <property type="nucleotide sequence ID" value="NZ_CP010904.1"/>
</dbReference>
<evidence type="ECO:0000256" key="9">
    <source>
        <dbReference type="ARBA" id="ARBA00022989"/>
    </source>
</evidence>
<dbReference type="AlphaFoldDB" id="A0A0G3EC37"/>
<dbReference type="NCBIfam" id="TIGR01511">
    <property type="entry name" value="ATPase-IB1_Cu"/>
    <property type="match status" value="1"/>
</dbReference>
<dbReference type="PATRIC" id="fig|1609981.3.peg.589"/>
<reference evidence="14 15" key="2">
    <citation type="journal article" date="2016" name="ISME J.">
        <title>Characterization of the first cultured representative of Verrucomicrobia subdivision 5 indicates the proposal of a novel phylum.</title>
        <authorList>
            <person name="Spring S."/>
            <person name="Bunk B."/>
            <person name="Sproer C."/>
            <person name="Schumann P."/>
            <person name="Rohde M."/>
            <person name="Tindall B.J."/>
            <person name="Klenk H.P."/>
        </authorList>
    </citation>
    <scope>NUCLEOTIDE SEQUENCE [LARGE SCALE GENOMIC DNA]</scope>
    <source>
        <strain evidence="14 15">L21-Fru-AB</strain>
    </source>
</reference>
<dbReference type="GO" id="GO:0060003">
    <property type="term" value="P:copper ion export"/>
    <property type="evidence" value="ECO:0007669"/>
    <property type="project" value="UniProtKB-ARBA"/>
</dbReference>
<dbReference type="InterPro" id="IPR044492">
    <property type="entry name" value="P_typ_ATPase_HD_dom"/>
</dbReference>
<feature type="transmembrane region" description="Helical" evidence="11">
    <location>
        <begin position="58"/>
        <end position="79"/>
    </location>
</feature>
<keyword evidence="3 11" id="KW-1003">Cell membrane</keyword>
<dbReference type="InterPro" id="IPR045800">
    <property type="entry name" value="HMBD"/>
</dbReference>
<keyword evidence="8" id="KW-1278">Translocase</keyword>
<dbReference type="GO" id="GO:0055070">
    <property type="term" value="P:copper ion homeostasis"/>
    <property type="evidence" value="ECO:0007669"/>
    <property type="project" value="TreeGrafter"/>
</dbReference>
<dbReference type="Pfam" id="PF19335">
    <property type="entry name" value="HMBD"/>
    <property type="match status" value="1"/>
</dbReference>
<dbReference type="InterPro" id="IPR036412">
    <property type="entry name" value="HAD-like_sf"/>
</dbReference>
<dbReference type="PANTHER" id="PTHR43520:SF8">
    <property type="entry name" value="P-TYPE CU(+) TRANSPORTER"/>
    <property type="match status" value="1"/>
</dbReference>
<keyword evidence="10 11" id="KW-0472">Membrane</keyword>
<dbReference type="Gene3D" id="3.40.1110.10">
    <property type="entry name" value="Calcium-transporting ATPase, cytoplasmic domain N"/>
    <property type="match status" value="1"/>
</dbReference>
<feature type="transmembrane region" description="Helical" evidence="11">
    <location>
        <begin position="685"/>
        <end position="704"/>
    </location>
</feature>
<dbReference type="NCBIfam" id="TIGR01494">
    <property type="entry name" value="ATPase_P-type"/>
    <property type="match status" value="1"/>
</dbReference>
<feature type="transmembrane region" description="Helical" evidence="11">
    <location>
        <begin position="340"/>
        <end position="363"/>
    </location>
</feature>
<dbReference type="Proteomes" id="UP000035268">
    <property type="component" value="Chromosome"/>
</dbReference>
<evidence type="ECO:0000259" key="12">
    <source>
        <dbReference type="Pfam" id="PF00122"/>
    </source>
</evidence>
<protein>
    <submittedName>
        <fullName evidence="14">Metal transporting P-type ATPase</fullName>
    </submittedName>
</protein>
<dbReference type="PANTHER" id="PTHR43520">
    <property type="entry name" value="ATP7, ISOFORM B"/>
    <property type="match status" value="1"/>
</dbReference>
<dbReference type="SUPFAM" id="SSF81665">
    <property type="entry name" value="Calcium ATPase, transmembrane domain M"/>
    <property type="match status" value="1"/>
</dbReference>
<feature type="transmembrane region" description="Helical" evidence="11">
    <location>
        <begin position="657"/>
        <end position="679"/>
    </location>
</feature>
<feature type="transmembrane region" description="Helical" evidence="11">
    <location>
        <begin position="312"/>
        <end position="334"/>
    </location>
</feature>
<dbReference type="InterPro" id="IPR023299">
    <property type="entry name" value="ATPase_P-typ_cyto_dom_N"/>
</dbReference>
<keyword evidence="6 11" id="KW-0547">Nucleotide-binding</keyword>
<dbReference type="GO" id="GO:0005507">
    <property type="term" value="F:copper ion binding"/>
    <property type="evidence" value="ECO:0007669"/>
    <property type="project" value="TreeGrafter"/>
</dbReference>
<dbReference type="PROSITE" id="PS00154">
    <property type="entry name" value="ATPASE_E1_E2"/>
    <property type="match status" value="1"/>
</dbReference>
<accession>A0A0G3EC37</accession>
<evidence type="ECO:0000259" key="13">
    <source>
        <dbReference type="Pfam" id="PF19335"/>
    </source>
</evidence>
<evidence type="ECO:0000256" key="5">
    <source>
        <dbReference type="ARBA" id="ARBA00022723"/>
    </source>
</evidence>
<dbReference type="InterPro" id="IPR059000">
    <property type="entry name" value="ATPase_P-type_domA"/>
</dbReference>
<evidence type="ECO:0000313" key="14">
    <source>
        <dbReference type="EMBL" id="AKJ63838.1"/>
    </source>
</evidence>
<dbReference type="Pfam" id="PF00122">
    <property type="entry name" value="E1-E2_ATPase"/>
    <property type="match status" value="1"/>
</dbReference>
<dbReference type="EMBL" id="CP010904">
    <property type="protein sequence ID" value="AKJ63838.1"/>
    <property type="molecule type" value="Genomic_DNA"/>
</dbReference>
<comment type="similarity">
    <text evidence="2 11">Belongs to the cation transport ATPase (P-type) (TC 3.A.3) family. Type IB subfamily.</text>
</comment>
<dbReference type="GO" id="GO:0005886">
    <property type="term" value="C:plasma membrane"/>
    <property type="evidence" value="ECO:0007669"/>
    <property type="project" value="UniProtKB-SubCell"/>
</dbReference>
<proteinExistence type="inferred from homology"/>
<dbReference type="Gene3D" id="3.40.50.1000">
    <property type="entry name" value="HAD superfamily/HAD-like"/>
    <property type="match status" value="1"/>
</dbReference>
<evidence type="ECO:0000256" key="4">
    <source>
        <dbReference type="ARBA" id="ARBA00022692"/>
    </source>
</evidence>
<dbReference type="InterPro" id="IPR023214">
    <property type="entry name" value="HAD_sf"/>
</dbReference>
<dbReference type="InterPro" id="IPR018303">
    <property type="entry name" value="ATPase_P-typ_P_site"/>
</dbReference>
<dbReference type="InterPro" id="IPR008250">
    <property type="entry name" value="ATPase_P-typ_transduc_dom_A_sf"/>
</dbReference>
<organism evidence="14 15">
    <name type="scientific">Kiritimatiella glycovorans</name>
    <dbReference type="NCBI Taxonomy" id="1307763"/>
    <lineage>
        <taxon>Bacteria</taxon>
        <taxon>Pseudomonadati</taxon>
        <taxon>Kiritimatiellota</taxon>
        <taxon>Kiritimatiellia</taxon>
        <taxon>Kiritimatiellales</taxon>
        <taxon>Kiritimatiellaceae</taxon>
        <taxon>Kiritimatiella</taxon>
    </lineage>
</organism>
<dbReference type="SFLD" id="SFLDG00002">
    <property type="entry name" value="C1.7:_P-type_atpase_like"/>
    <property type="match status" value="1"/>
</dbReference>
<dbReference type="PRINTS" id="PR00119">
    <property type="entry name" value="CATATPASE"/>
</dbReference>
<keyword evidence="15" id="KW-1185">Reference proteome</keyword>
<sequence length="712" mass="75089">MSEDRRIYICPMCEGVRQEGPGQCPHCGMALEPESPGAGTGREGEDPELKEMNRRFRVSLVFGLPVFILAMGSMMPGVPIGRWVPETWSRWIQLVLATPVVAGCGSIFFVRAWKALRHGSLNMFTLISLGTGAAYLYSVAAVIAPQLFPPSFREEGHVVVYFEAAAMITVLVLIGQVMELRARKRTGAAVRELLELAPERARVIRDGEEQEVPLDQVEKGDRLRVRPGEKVPVDGTVAEGTSSVDESMITGEPMPAGKEPGDRVTGGTLNSRGSFIMTAEKVGSETVLSQIVDMVSAAQRSRAPIQRVADSVASWFVPAVVAVAVIAFIVWSLAGPEPRLAHALAAAVSVLIIACPCALGLATPMSIMVGVGRGASEGVLFRDAEQLEALERVDTLIVDKTGTLTEGRPGLQRCVPAGEGDEDEILRLAASLEQGSEHPLAAALVEAAREKGLELAAADSFEAVSGGGVRGTVDGREVLVGRASFLKDRGASGVDALTGQAGEAESQGATAVYLALDGKAAGWLAVADRLKETTPQAVEALHRLGIRLIMVTGDQERTAKAVAAELGIDDVVAGVAPEDKHDQIKRLKEAGRRVAMAGDGINDAPALAAADVGIAMGGGTDVAIESAGVTLVKGDLRGIERAFRLSRKVMRNIRQNLFFALVYNAAGVPVAAGILYPVFKVLLNPIIAAAAMSCSSVSVVSNALRLRKVAIR</sequence>
<dbReference type="GO" id="GO:0005524">
    <property type="term" value="F:ATP binding"/>
    <property type="evidence" value="ECO:0007669"/>
    <property type="project" value="UniProtKB-UniRule"/>
</dbReference>
<feature type="transmembrane region" description="Helical" evidence="11">
    <location>
        <begin position="122"/>
        <end position="144"/>
    </location>
</feature>
<dbReference type="FunFam" id="2.70.150.10:FF:000020">
    <property type="entry name" value="Copper-exporting P-type ATPase A"/>
    <property type="match status" value="1"/>
</dbReference>
<dbReference type="GO" id="GO:0043682">
    <property type="term" value="F:P-type divalent copper transporter activity"/>
    <property type="evidence" value="ECO:0007669"/>
    <property type="project" value="TreeGrafter"/>
</dbReference>
<dbReference type="SFLD" id="SFLDF00027">
    <property type="entry name" value="p-type_atpase"/>
    <property type="match status" value="1"/>
</dbReference>
<dbReference type="NCBIfam" id="TIGR01525">
    <property type="entry name" value="ATPase-IB_hvy"/>
    <property type="match status" value="1"/>
</dbReference>
<gene>
    <name evidence="14" type="ORF">L21SP4_00567</name>
</gene>
<evidence type="ECO:0000256" key="3">
    <source>
        <dbReference type="ARBA" id="ARBA00022475"/>
    </source>
</evidence>
<dbReference type="PRINTS" id="PR00943">
    <property type="entry name" value="CUATPASE"/>
</dbReference>
<dbReference type="GO" id="GO:0016887">
    <property type="term" value="F:ATP hydrolysis activity"/>
    <property type="evidence" value="ECO:0007669"/>
    <property type="project" value="InterPro"/>
</dbReference>
<name>A0A0G3EC37_9BACT</name>
<dbReference type="InterPro" id="IPR001757">
    <property type="entry name" value="P_typ_ATPase"/>
</dbReference>
<evidence type="ECO:0000256" key="2">
    <source>
        <dbReference type="ARBA" id="ARBA00006024"/>
    </source>
</evidence>
<feature type="domain" description="P-type ATPase A" evidence="12">
    <location>
        <begin position="195"/>
        <end position="295"/>
    </location>
</feature>
<evidence type="ECO:0000256" key="8">
    <source>
        <dbReference type="ARBA" id="ARBA00022967"/>
    </source>
</evidence>
<dbReference type="SFLD" id="SFLDS00003">
    <property type="entry name" value="Haloacid_Dehalogenase"/>
    <property type="match status" value="1"/>
</dbReference>
<feature type="domain" description="Heavy metal binding" evidence="13">
    <location>
        <begin position="8"/>
        <end position="33"/>
    </location>
</feature>
<evidence type="ECO:0000313" key="15">
    <source>
        <dbReference type="Proteomes" id="UP000035268"/>
    </source>
</evidence>
<reference evidence="15" key="1">
    <citation type="submission" date="2015-02" db="EMBL/GenBank/DDBJ databases">
        <title>Description and complete genome sequence of the first cultured representative of the subdivision 5 of the Verrucomicrobia phylum.</title>
        <authorList>
            <person name="Spring S."/>
            <person name="Bunk B."/>
            <person name="Sproer C."/>
            <person name="Klenk H.-P."/>
        </authorList>
    </citation>
    <scope>NUCLEOTIDE SEQUENCE [LARGE SCALE GENOMIC DNA]</scope>
    <source>
        <strain evidence="15">L21-Fru-AB</strain>
    </source>
</reference>
<dbReference type="Pfam" id="PF00702">
    <property type="entry name" value="Hydrolase"/>
    <property type="match status" value="1"/>
</dbReference>
<dbReference type="CDD" id="cd02094">
    <property type="entry name" value="P-type_ATPase_Cu-like"/>
    <property type="match status" value="1"/>
</dbReference>
<keyword evidence="9 11" id="KW-1133">Transmembrane helix</keyword>
<dbReference type="OrthoDB" id="9807843at2"/>
<evidence type="ECO:0000256" key="1">
    <source>
        <dbReference type="ARBA" id="ARBA00004651"/>
    </source>
</evidence>
<evidence type="ECO:0000256" key="6">
    <source>
        <dbReference type="ARBA" id="ARBA00022741"/>
    </source>
</evidence>
<dbReference type="SUPFAM" id="SSF81653">
    <property type="entry name" value="Calcium ATPase, transduction domain A"/>
    <property type="match status" value="1"/>
</dbReference>
<keyword evidence="5 11" id="KW-0479">Metal-binding</keyword>
<dbReference type="InterPro" id="IPR023298">
    <property type="entry name" value="ATPase_P-typ_TM_dom_sf"/>
</dbReference>
<comment type="subcellular location">
    <subcellularLocation>
        <location evidence="1">Cell membrane</location>
        <topology evidence="1">Multi-pass membrane protein</topology>
    </subcellularLocation>
</comment>
<dbReference type="InterPro" id="IPR027256">
    <property type="entry name" value="P-typ_ATPase_IB"/>
</dbReference>
<feature type="transmembrane region" description="Helical" evidence="11">
    <location>
        <begin position="156"/>
        <end position="175"/>
    </location>
</feature>
<evidence type="ECO:0000256" key="7">
    <source>
        <dbReference type="ARBA" id="ARBA00022840"/>
    </source>
</evidence>
<dbReference type="Gene3D" id="2.70.150.10">
    <property type="entry name" value="Calcium-transporting ATPase, cytoplasmic transduction domain A"/>
    <property type="match status" value="1"/>
</dbReference>
<evidence type="ECO:0000256" key="10">
    <source>
        <dbReference type="ARBA" id="ARBA00023136"/>
    </source>
</evidence>
<dbReference type="STRING" id="1307763.L21SP4_00567"/>
<dbReference type="KEGG" id="vbl:L21SP4_00567"/>
<keyword evidence="4 11" id="KW-0812">Transmembrane</keyword>
<keyword evidence="7 11" id="KW-0067">ATP-binding</keyword>
<feature type="transmembrane region" description="Helical" evidence="11">
    <location>
        <begin position="91"/>
        <end position="110"/>
    </location>
</feature>
<dbReference type="SUPFAM" id="SSF56784">
    <property type="entry name" value="HAD-like"/>
    <property type="match status" value="1"/>
</dbReference>
<evidence type="ECO:0000256" key="11">
    <source>
        <dbReference type="RuleBase" id="RU362081"/>
    </source>
</evidence>